<organism evidence="2 3">
    <name type="scientific">Escherichia albertii</name>
    <dbReference type="NCBI Taxonomy" id="208962"/>
    <lineage>
        <taxon>Bacteria</taxon>
        <taxon>Pseudomonadati</taxon>
        <taxon>Pseudomonadota</taxon>
        <taxon>Gammaproteobacteria</taxon>
        <taxon>Enterobacterales</taxon>
        <taxon>Enterobacteriaceae</taxon>
        <taxon>Escherichia</taxon>
    </lineage>
</organism>
<proteinExistence type="predicted"/>
<keyword evidence="1" id="KW-0472">Membrane</keyword>
<evidence type="ECO:0000313" key="3">
    <source>
        <dbReference type="Proteomes" id="UP000292187"/>
    </source>
</evidence>
<evidence type="ECO:0000256" key="1">
    <source>
        <dbReference type="SAM" id="Phobius"/>
    </source>
</evidence>
<dbReference type="EMBL" id="SIZV01000047">
    <property type="protein sequence ID" value="TBR48224.1"/>
    <property type="molecule type" value="Genomic_DNA"/>
</dbReference>
<protein>
    <submittedName>
        <fullName evidence="2">Uncharacterized protein</fullName>
    </submittedName>
</protein>
<feature type="transmembrane region" description="Helical" evidence="1">
    <location>
        <begin position="20"/>
        <end position="38"/>
    </location>
</feature>
<accession>A0A7Z8DX98</accession>
<dbReference type="AlphaFoldDB" id="A0A7Z8DX98"/>
<gene>
    <name evidence="2" type="ORF">EYS06_22145</name>
</gene>
<sequence>MYCFVNFVPAKNPVFTILHIGWNTARNLFIAINFYAMLASGSDLRIMRGLVVVDSRFNLNLS</sequence>
<reference evidence="2 3" key="1">
    <citation type="submission" date="2019-02" db="EMBL/GenBank/DDBJ databases">
        <title>Draft genome sequence of Escherichia albertii strain Mex-12/320a, isolated from an infant with diarrhea, harboring virulence genes associated with diarrheagenic strains of enteropathogenic E. coli.</title>
        <authorList>
            <person name="Maldonado-Puga S."/>
            <person name="Meza-Segura M."/>
            <person name="Zaidi M.B."/>
            <person name="Estrada-Garcia T."/>
        </authorList>
    </citation>
    <scope>NUCLEOTIDE SEQUENCE [LARGE SCALE GENOMIC DNA]</scope>
    <source>
        <strain evidence="2 3">Mex-12/320a</strain>
    </source>
</reference>
<keyword evidence="1" id="KW-0812">Transmembrane</keyword>
<comment type="caution">
    <text evidence="2">The sequence shown here is derived from an EMBL/GenBank/DDBJ whole genome shotgun (WGS) entry which is preliminary data.</text>
</comment>
<dbReference type="Proteomes" id="UP000292187">
    <property type="component" value="Unassembled WGS sequence"/>
</dbReference>
<name>A0A7Z8DX98_ESCAL</name>
<evidence type="ECO:0000313" key="2">
    <source>
        <dbReference type="EMBL" id="TBR48224.1"/>
    </source>
</evidence>
<keyword evidence="1" id="KW-1133">Transmembrane helix</keyword>